<evidence type="ECO:0000256" key="10">
    <source>
        <dbReference type="ARBA" id="ARBA00023170"/>
    </source>
</evidence>
<evidence type="ECO:0000256" key="9">
    <source>
        <dbReference type="ARBA" id="ARBA00023136"/>
    </source>
</evidence>
<keyword evidence="5 16" id="KW-0812">Transmembrane</keyword>
<dbReference type="Gene3D" id="1.10.287.70">
    <property type="match status" value="1"/>
</dbReference>
<keyword evidence="19" id="KW-1185">Reference proteome</keyword>
<dbReference type="PANTHER" id="PTHR34836">
    <property type="entry name" value="OS06G0188250 PROTEIN"/>
    <property type="match status" value="1"/>
</dbReference>
<feature type="transmembrane region" description="Helical" evidence="16">
    <location>
        <begin position="835"/>
        <end position="859"/>
    </location>
</feature>
<name>B9RNQ5_RICCO</name>
<dbReference type="InterPro" id="IPR028082">
    <property type="entry name" value="Peripla_BP_I"/>
</dbReference>
<evidence type="ECO:0000256" key="11">
    <source>
        <dbReference type="ARBA" id="ARBA00023180"/>
    </source>
</evidence>
<comment type="function">
    <text evidence="14">Glutamate-gated receptor that probably acts as a non-selective cation channel. May be involved in light-signal transduction and calcium homeostasis via the regulation of calcium influx into cells.</text>
</comment>
<dbReference type="STRING" id="3988.B9RNQ5"/>
<dbReference type="InterPro" id="IPR015683">
    <property type="entry name" value="Ionotropic_Glu_rcpt"/>
</dbReference>
<evidence type="ECO:0000313" key="18">
    <source>
        <dbReference type="EMBL" id="EEF46823.1"/>
    </source>
</evidence>
<sequence length="918" mass="103268">MVVAQNKTIQVNVGVVLDLEDWVGKMELSCINMALLDFYASYNHYQTRLVLNIRDSKRDVIGAAAAALDLIKNVEVQALIGPSTSMQAEFVIDLGEKAQVPIISYSASSPSLTSRQSSYFFRATQNDATQVNVIGAVFQAFGWRVAVPIYIDNEYGQGIIPYLTDALEAIDTRIPYRSVISPSATDDQIAKELYKLMSMQNRAFIVHMPPSLGSRLFTKAREVGMMREGYLWIMTDGMTNFLSSTAPSIIDSMQGVLGVRTYLPKTERLENFQIRWRRKFQEDNPGAVGADLNIYGQWAYDATIALAMAIEKSGTESLGFLKENVSSNSTDLETFGVSQDGPNLARRLSHISFKCLTGDFLFLNGQLQPSTFQIVNVNGNGVRGIGFWTPGKGLVKILNSTKSTSEYESSLAPIIWPGDSISVPKGREIPTYGKKLRIGVPVKDGFGKFVMTTREPTTNTTMVTGYCIDIFNAIVEALPDTLNYEYVPFGEPGGENAGSYDDLVYQVYLGNFDAVVGDVTIILNRSQYVDFTLPYKESGVNMIVPNEDNKNKNAWVFLKPLTWDLWATSFCFFIFIGLVIWILEHRINNDFRGPPSHQFSTSLYFSFSTMFFAQRERVFNCLAQIVLIVWCFVVLILIQSYTASLTSLLTVQQLLPTVTDVNQLIKNKENVGYKNGSFVRQVLKNLGFEETKLVAYNSFEECDQLLSKGSGNGGIAAAFDEVPYMKLFLAQYYSQYTMVEPITYRTDGFGFVRISHLLLVLCLSFSFSYVHLFCFVEYKVFPIGSPLVAKVSRAILNVTEGPKMRAIEETWFGIQNNCQDVSTSISSPRLSVKSFWGLFLIAGLIAIISLAIFISIFIYEHWPSDSRDSGWSKIIYLLRIFDQRDLESHTFRTDRNTTNRPNNLHRFARRNRFTIWGT</sequence>
<proteinExistence type="inferred from homology"/>
<keyword evidence="4 15" id="KW-0813">Transport</keyword>
<feature type="transmembrane region" description="Helical" evidence="16">
    <location>
        <begin position="563"/>
        <end position="583"/>
    </location>
</feature>
<keyword evidence="10 15" id="KW-0675">Receptor</keyword>
<feature type="transmembrane region" description="Helical" evidence="16">
    <location>
        <begin position="754"/>
        <end position="776"/>
    </location>
</feature>
<dbReference type="Pfam" id="PF00060">
    <property type="entry name" value="Lig_chan"/>
    <property type="match status" value="1"/>
</dbReference>
<dbReference type="EMBL" id="EQ973791">
    <property type="protein sequence ID" value="EEF46823.1"/>
    <property type="molecule type" value="Genomic_DNA"/>
</dbReference>
<dbReference type="GO" id="GO:0005886">
    <property type="term" value="C:plasma membrane"/>
    <property type="evidence" value="ECO:0000318"/>
    <property type="project" value="GO_Central"/>
</dbReference>
<dbReference type="FunFam" id="3.40.190.10:FF:000103">
    <property type="entry name" value="Glutamate receptor"/>
    <property type="match status" value="1"/>
</dbReference>
<evidence type="ECO:0000256" key="13">
    <source>
        <dbReference type="ARBA" id="ARBA00023303"/>
    </source>
</evidence>
<dbReference type="Pfam" id="PF10613">
    <property type="entry name" value="Lig_chan-Glu_bd"/>
    <property type="match status" value="1"/>
</dbReference>
<dbReference type="InterPro" id="IPR001828">
    <property type="entry name" value="ANF_lig-bd_rcpt"/>
</dbReference>
<evidence type="ECO:0000256" key="4">
    <source>
        <dbReference type="ARBA" id="ARBA00022448"/>
    </source>
</evidence>
<dbReference type="Pfam" id="PF01094">
    <property type="entry name" value="ANF_receptor"/>
    <property type="match status" value="1"/>
</dbReference>
<dbReference type="FunFam" id="3.40.190.10:FF:000217">
    <property type="entry name" value="Glutamate receptor"/>
    <property type="match status" value="1"/>
</dbReference>
<evidence type="ECO:0000256" key="5">
    <source>
        <dbReference type="ARBA" id="ARBA00022692"/>
    </source>
</evidence>
<evidence type="ECO:0000256" key="1">
    <source>
        <dbReference type="ARBA" id="ARBA00004141"/>
    </source>
</evidence>
<dbReference type="InParanoid" id="B9RNQ5"/>
<keyword evidence="13 15" id="KW-0407">Ion channel</keyword>
<organism evidence="18 19">
    <name type="scientific">Ricinus communis</name>
    <name type="common">Castor bean</name>
    <dbReference type="NCBI Taxonomy" id="3988"/>
    <lineage>
        <taxon>Eukaryota</taxon>
        <taxon>Viridiplantae</taxon>
        <taxon>Streptophyta</taxon>
        <taxon>Embryophyta</taxon>
        <taxon>Tracheophyta</taxon>
        <taxon>Spermatophyta</taxon>
        <taxon>Magnoliopsida</taxon>
        <taxon>eudicotyledons</taxon>
        <taxon>Gunneridae</taxon>
        <taxon>Pentapetalae</taxon>
        <taxon>rosids</taxon>
        <taxon>fabids</taxon>
        <taxon>Malpighiales</taxon>
        <taxon>Euphorbiaceae</taxon>
        <taxon>Acalyphoideae</taxon>
        <taxon>Acalypheae</taxon>
        <taxon>Ricinus</taxon>
    </lineage>
</organism>
<dbReference type="CDD" id="cd13686">
    <property type="entry name" value="GluR_Plant"/>
    <property type="match status" value="1"/>
</dbReference>
<dbReference type="AlphaFoldDB" id="B9RNQ5"/>
<comment type="subcellular location">
    <subcellularLocation>
        <location evidence="1">Membrane</location>
        <topology evidence="1">Multi-pass membrane protein</topology>
    </subcellularLocation>
</comment>
<dbReference type="FunFam" id="3.40.50.2300:FF:000169">
    <property type="entry name" value="Glutamate receptor"/>
    <property type="match status" value="1"/>
</dbReference>
<dbReference type="SMART" id="SM00079">
    <property type="entry name" value="PBPe"/>
    <property type="match status" value="1"/>
</dbReference>
<evidence type="ECO:0000313" key="19">
    <source>
        <dbReference type="Proteomes" id="UP000008311"/>
    </source>
</evidence>
<keyword evidence="12 15" id="KW-1071">Ligand-gated ion channel</keyword>
<dbReference type="PANTHER" id="PTHR34836:SF1">
    <property type="entry name" value="OS09G0428600 PROTEIN"/>
    <property type="match status" value="1"/>
</dbReference>
<keyword evidence="8 15" id="KW-0406">Ion transport</keyword>
<dbReference type="GO" id="GO:0038023">
    <property type="term" value="F:signaling receptor activity"/>
    <property type="evidence" value="ECO:0000318"/>
    <property type="project" value="GO_Central"/>
</dbReference>
<evidence type="ECO:0000256" key="2">
    <source>
        <dbReference type="ARBA" id="ARBA00008685"/>
    </source>
</evidence>
<reference evidence="19" key="1">
    <citation type="journal article" date="2010" name="Nat. Biotechnol.">
        <title>Draft genome sequence of the oilseed species Ricinus communis.</title>
        <authorList>
            <person name="Chan A.P."/>
            <person name="Crabtree J."/>
            <person name="Zhao Q."/>
            <person name="Lorenzi H."/>
            <person name="Orvis J."/>
            <person name="Puiu D."/>
            <person name="Melake-Berhan A."/>
            <person name="Jones K.M."/>
            <person name="Redman J."/>
            <person name="Chen G."/>
            <person name="Cahoon E.B."/>
            <person name="Gedil M."/>
            <person name="Stanke M."/>
            <person name="Haas B.J."/>
            <person name="Wortman J.R."/>
            <person name="Fraser-Liggett C.M."/>
            <person name="Ravel J."/>
            <person name="Rabinowicz P.D."/>
        </authorList>
    </citation>
    <scope>NUCLEOTIDE SEQUENCE [LARGE SCALE GENOMIC DNA]</scope>
    <source>
        <strain evidence="19">cv. Hale</strain>
    </source>
</reference>
<evidence type="ECO:0000256" key="3">
    <source>
        <dbReference type="ARBA" id="ARBA00011095"/>
    </source>
</evidence>
<evidence type="ECO:0000256" key="12">
    <source>
        <dbReference type="ARBA" id="ARBA00023286"/>
    </source>
</evidence>
<dbReference type="Gene3D" id="3.40.50.2300">
    <property type="match status" value="3"/>
</dbReference>
<dbReference type="GO" id="GO:0015276">
    <property type="term" value="F:ligand-gated monoatomic ion channel activity"/>
    <property type="evidence" value="ECO:0000318"/>
    <property type="project" value="GO_Central"/>
</dbReference>
<evidence type="ECO:0000256" key="14">
    <source>
        <dbReference type="ARBA" id="ARBA00049638"/>
    </source>
</evidence>
<keyword evidence="9 15" id="KW-0472">Membrane</keyword>
<evidence type="ECO:0000256" key="8">
    <source>
        <dbReference type="ARBA" id="ARBA00023065"/>
    </source>
</evidence>
<gene>
    <name evidence="18" type="ORF">RCOM_0919780</name>
</gene>
<dbReference type="InterPro" id="IPR044440">
    <property type="entry name" value="GABAb_receptor_plant_PBP1"/>
</dbReference>
<feature type="transmembrane region" description="Helical" evidence="16">
    <location>
        <begin position="618"/>
        <end position="638"/>
    </location>
</feature>
<dbReference type="SUPFAM" id="SSF53850">
    <property type="entry name" value="Periplasmic binding protein-like II"/>
    <property type="match status" value="1"/>
</dbReference>
<dbReference type="FunFam" id="1.10.287.70:FF:000037">
    <property type="entry name" value="Glutamate receptor"/>
    <property type="match status" value="1"/>
</dbReference>
<dbReference type="Gene3D" id="3.40.190.10">
    <property type="entry name" value="Periplasmic binding protein-like II"/>
    <property type="match status" value="1"/>
</dbReference>
<dbReference type="eggNOG" id="KOG1052">
    <property type="taxonomic scope" value="Eukaryota"/>
</dbReference>
<evidence type="ECO:0000256" key="16">
    <source>
        <dbReference type="SAM" id="Phobius"/>
    </source>
</evidence>
<dbReference type="InterPro" id="IPR001320">
    <property type="entry name" value="Iontro_rcpt_C"/>
</dbReference>
<evidence type="ECO:0000256" key="7">
    <source>
        <dbReference type="ARBA" id="ARBA00022989"/>
    </source>
</evidence>
<keyword evidence="11" id="KW-0325">Glycoprotein</keyword>
<dbReference type="FunCoup" id="B9RNQ5">
    <property type="interactions" value="126"/>
</dbReference>
<dbReference type="InterPro" id="IPR019594">
    <property type="entry name" value="Glu/Gly-bd"/>
</dbReference>
<evidence type="ECO:0000259" key="17">
    <source>
        <dbReference type="SMART" id="SM00079"/>
    </source>
</evidence>
<keyword evidence="7 16" id="KW-1133">Transmembrane helix</keyword>
<protein>
    <recommendedName>
        <fullName evidence="15">Glutamate receptor</fullName>
    </recommendedName>
</protein>
<dbReference type="InterPro" id="IPR017103">
    <property type="entry name" value="Iontropic_Glu_rcpt_pln"/>
</dbReference>
<keyword evidence="6" id="KW-0732">Signal</keyword>
<comment type="similarity">
    <text evidence="2 15">Belongs to the glutamate-gated ion channel (TC 1.A.10.1) family.</text>
</comment>
<dbReference type="CDD" id="cd19990">
    <property type="entry name" value="PBP1_GABAb_receptor_plant"/>
    <property type="match status" value="1"/>
</dbReference>
<comment type="subunit">
    <text evidence="3">May form heteromers.</text>
</comment>
<feature type="domain" description="Ionotropic glutamate receptor C-terminal" evidence="17">
    <location>
        <begin position="435"/>
        <end position="814"/>
    </location>
</feature>
<dbReference type="Proteomes" id="UP000008311">
    <property type="component" value="Unassembled WGS sequence"/>
</dbReference>
<accession>B9RNQ5</accession>
<evidence type="ECO:0000256" key="15">
    <source>
        <dbReference type="PIRNR" id="PIRNR037090"/>
    </source>
</evidence>
<dbReference type="SUPFAM" id="SSF53822">
    <property type="entry name" value="Periplasmic binding protein-like I"/>
    <property type="match status" value="1"/>
</dbReference>
<comment type="function">
    <text evidence="15">Glutamate-gated receptor that probably acts as non-selective cation channel.</text>
</comment>
<dbReference type="PIRSF" id="PIRSF037090">
    <property type="entry name" value="Iontro_Glu-like_rcpt_pln"/>
    <property type="match status" value="1"/>
</dbReference>
<evidence type="ECO:0000256" key="6">
    <source>
        <dbReference type="ARBA" id="ARBA00022729"/>
    </source>
</evidence>